<dbReference type="EMBL" id="FJVC01000281">
    <property type="protein sequence ID" value="CZT47226.1"/>
    <property type="molecule type" value="Genomic_DNA"/>
</dbReference>
<organism evidence="1 2">
    <name type="scientific">Rhynchosporium secalis</name>
    <name type="common">Barley scald fungus</name>
    <dbReference type="NCBI Taxonomy" id="38038"/>
    <lineage>
        <taxon>Eukaryota</taxon>
        <taxon>Fungi</taxon>
        <taxon>Dikarya</taxon>
        <taxon>Ascomycota</taxon>
        <taxon>Pezizomycotina</taxon>
        <taxon>Leotiomycetes</taxon>
        <taxon>Helotiales</taxon>
        <taxon>Ploettnerulaceae</taxon>
        <taxon>Rhynchosporium</taxon>
    </lineage>
</organism>
<reference evidence="2" key="1">
    <citation type="submission" date="2016-03" db="EMBL/GenBank/DDBJ databases">
        <authorList>
            <person name="Guldener U."/>
        </authorList>
    </citation>
    <scope>NUCLEOTIDE SEQUENCE [LARGE SCALE GENOMIC DNA]</scope>
</reference>
<proteinExistence type="predicted"/>
<dbReference type="Proteomes" id="UP000177625">
    <property type="component" value="Unassembled WGS sequence"/>
</dbReference>
<name>A0A1E1MDP3_RHYSE</name>
<dbReference type="AlphaFoldDB" id="A0A1E1MDP3"/>
<evidence type="ECO:0000313" key="1">
    <source>
        <dbReference type="EMBL" id="CZT47226.1"/>
    </source>
</evidence>
<keyword evidence="2" id="KW-1185">Reference proteome</keyword>
<sequence>MGESRIATSSNDKHNTDTAASASQALIYGQLIYLSGYGDICLYFEYETSDCEDLSDEVWVEVDEFQRLRLTYAQVIRHGPFRFADLPLEIRLKIYHKLLALFYSYDEATKIMHLKIQVTQLIYPRFFHHECYAGIYEEFLNKLSDLPVPKEGIGQTLEARWGNRKVFEKSKRYVALCKMHHPLRKGLYTLSWSWVLYLRFEPIRMLETCQSQPPNQIRVFDGFLDACWYPLSCSSS</sequence>
<evidence type="ECO:0000313" key="2">
    <source>
        <dbReference type="Proteomes" id="UP000177625"/>
    </source>
</evidence>
<gene>
    <name evidence="1" type="ORF">RSE6_07763</name>
</gene>
<protein>
    <submittedName>
        <fullName evidence="1">Uncharacterized protein</fullName>
    </submittedName>
</protein>
<accession>A0A1E1MDP3</accession>